<name>A0A317D251_9ACTN</name>
<evidence type="ECO:0000313" key="2">
    <source>
        <dbReference type="EMBL" id="PWR08574.1"/>
    </source>
</evidence>
<dbReference type="EMBL" id="QGKR01000196">
    <property type="protein sequence ID" value="PWR08574.1"/>
    <property type="molecule type" value="Genomic_DNA"/>
</dbReference>
<sequence>MPDLVRIRDKNTNAEYSVGRRRAEQLAERGAEVVKDGDATDRMGRALPASETAKSTKTTAGKEQTR</sequence>
<feature type="compositionally biased region" description="Basic and acidic residues" evidence="1">
    <location>
        <begin position="29"/>
        <end position="44"/>
    </location>
</feature>
<evidence type="ECO:0000256" key="1">
    <source>
        <dbReference type="SAM" id="MobiDB-lite"/>
    </source>
</evidence>
<protein>
    <submittedName>
        <fullName evidence="2">Uncharacterized protein</fullName>
    </submittedName>
</protein>
<organism evidence="2 3">
    <name type="scientific">Micromonospora acroterricola</name>
    <dbReference type="NCBI Taxonomy" id="2202421"/>
    <lineage>
        <taxon>Bacteria</taxon>
        <taxon>Bacillati</taxon>
        <taxon>Actinomycetota</taxon>
        <taxon>Actinomycetes</taxon>
        <taxon>Micromonosporales</taxon>
        <taxon>Micromonosporaceae</taxon>
        <taxon>Micromonospora</taxon>
    </lineage>
</organism>
<gene>
    <name evidence="2" type="ORF">DKT68_15265</name>
</gene>
<comment type="caution">
    <text evidence="2">The sequence shown here is derived from an EMBL/GenBank/DDBJ whole genome shotgun (WGS) entry which is preliminary data.</text>
</comment>
<feature type="region of interest" description="Disordered" evidence="1">
    <location>
        <begin position="29"/>
        <end position="66"/>
    </location>
</feature>
<dbReference type="Proteomes" id="UP000245410">
    <property type="component" value="Unassembled WGS sequence"/>
</dbReference>
<reference evidence="2 3" key="1">
    <citation type="submission" date="2018-05" db="EMBL/GenBank/DDBJ databases">
        <title>Micromonospora atacamensis sp. nov., a novel actinobacteria isolated from high altitude Atacama Desert soil.</title>
        <authorList>
            <person name="Carro L."/>
            <person name="Golinska P."/>
            <person name="Klenk H.-P."/>
            <person name="Goodfellow M."/>
        </authorList>
    </citation>
    <scope>NUCLEOTIDE SEQUENCE [LARGE SCALE GENOMIC DNA]</scope>
    <source>
        <strain evidence="2 3">5R2A7</strain>
    </source>
</reference>
<keyword evidence="3" id="KW-1185">Reference proteome</keyword>
<dbReference type="AlphaFoldDB" id="A0A317D251"/>
<feature type="compositionally biased region" description="Low complexity" evidence="1">
    <location>
        <begin position="49"/>
        <end position="66"/>
    </location>
</feature>
<dbReference type="RefSeq" id="WP_109818073.1">
    <property type="nucleotide sequence ID" value="NZ_QGKR01000196.1"/>
</dbReference>
<evidence type="ECO:0000313" key="3">
    <source>
        <dbReference type="Proteomes" id="UP000245410"/>
    </source>
</evidence>
<proteinExistence type="predicted"/>
<accession>A0A317D251</accession>